<proteinExistence type="predicted"/>
<dbReference type="AlphaFoldDB" id="A0AAD4R4Y2"/>
<dbReference type="Pfam" id="PF10318">
    <property type="entry name" value="7TM_GPCR_Srh"/>
    <property type="match status" value="1"/>
</dbReference>
<gene>
    <name evidence="2" type="ORF">DdX_11151</name>
</gene>
<dbReference type="Proteomes" id="UP001201812">
    <property type="component" value="Unassembled WGS sequence"/>
</dbReference>
<dbReference type="PANTHER" id="PTHR22941:SF307">
    <property type="entry name" value="SERPENTINE RECEPTOR, CLASS H"/>
    <property type="match status" value="1"/>
</dbReference>
<feature type="transmembrane region" description="Helical" evidence="1">
    <location>
        <begin position="286"/>
        <end position="306"/>
    </location>
</feature>
<reference evidence="2" key="1">
    <citation type="submission" date="2022-01" db="EMBL/GenBank/DDBJ databases">
        <title>Genome Sequence Resource for Two Populations of Ditylenchus destructor, the Migratory Endoparasitic Phytonematode.</title>
        <authorList>
            <person name="Zhang H."/>
            <person name="Lin R."/>
            <person name="Xie B."/>
        </authorList>
    </citation>
    <scope>NUCLEOTIDE SEQUENCE</scope>
    <source>
        <strain evidence="2">BazhouSP</strain>
    </source>
</reference>
<dbReference type="PANTHER" id="PTHR22941">
    <property type="entry name" value="SERPENTINE RECEPTOR"/>
    <property type="match status" value="1"/>
</dbReference>
<comment type="caution">
    <text evidence="2">The sequence shown here is derived from an EMBL/GenBank/DDBJ whole genome shotgun (WGS) entry which is preliminary data.</text>
</comment>
<organism evidence="2 3">
    <name type="scientific">Ditylenchus destructor</name>
    <dbReference type="NCBI Taxonomy" id="166010"/>
    <lineage>
        <taxon>Eukaryota</taxon>
        <taxon>Metazoa</taxon>
        <taxon>Ecdysozoa</taxon>
        <taxon>Nematoda</taxon>
        <taxon>Chromadorea</taxon>
        <taxon>Rhabditida</taxon>
        <taxon>Tylenchina</taxon>
        <taxon>Tylenchomorpha</taxon>
        <taxon>Sphaerularioidea</taxon>
        <taxon>Anguinidae</taxon>
        <taxon>Anguininae</taxon>
        <taxon>Ditylenchus</taxon>
    </lineage>
</organism>
<dbReference type="InterPro" id="IPR019422">
    <property type="entry name" value="7TM_GPCR_serpentine_rcpt_Srh"/>
</dbReference>
<evidence type="ECO:0000313" key="3">
    <source>
        <dbReference type="Proteomes" id="UP001201812"/>
    </source>
</evidence>
<keyword evidence="1" id="KW-0812">Transmembrane</keyword>
<keyword evidence="1" id="KW-1133">Transmembrane helix</keyword>
<dbReference type="InterPro" id="IPR053220">
    <property type="entry name" value="Nematode_rcpt-like_serp_H"/>
</dbReference>
<feature type="transmembrane region" description="Helical" evidence="1">
    <location>
        <begin position="247"/>
        <end position="274"/>
    </location>
</feature>
<feature type="transmembrane region" description="Helical" evidence="1">
    <location>
        <begin position="62"/>
        <end position="82"/>
    </location>
</feature>
<accession>A0AAD4R4Y2</accession>
<keyword evidence="3" id="KW-1185">Reference proteome</keyword>
<evidence type="ECO:0000313" key="2">
    <source>
        <dbReference type="EMBL" id="KAI1709758.1"/>
    </source>
</evidence>
<name>A0AAD4R4Y2_9BILA</name>
<feature type="transmembrane region" description="Helical" evidence="1">
    <location>
        <begin position="102"/>
        <end position="123"/>
    </location>
</feature>
<feature type="transmembrane region" description="Helical" evidence="1">
    <location>
        <begin position="130"/>
        <end position="148"/>
    </location>
</feature>
<feature type="transmembrane region" description="Helical" evidence="1">
    <location>
        <begin position="25"/>
        <end position="50"/>
    </location>
</feature>
<dbReference type="SUPFAM" id="SSF81321">
    <property type="entry name" value="Family A G protein-coupled receptor-like"/>
    <property type="match status" value="1"/>
</dbReference>
<feature type="transmembrane region" description="Helical" evidence="1">
    <location>
        <begin position="202"/>
        <end position="226"/>
    </location>
</feature>
<evidence type="ECO:0000256" key="1">
    <source>
        <dbReference type="SAM" id="Phobius"/>
    </source>
</evidence>
<keyword evidence="1" id="KW-0472">Membrane</keyword>
<dbReference type="EMBL" id="JAKKPZ010000029">
    <property type="protein sequence ID" value="KAI1709758.1"/>
    <property type="molecule type" value="Genomic_DNA"/>
</dbReference>
<sequence length="340" mass="39041">MNPPSKNFPNIVPSNMTFDRYDDPLYYKIIQFNFAVATASTFIAFFFILFRSPSAIGRYKWFLLNISAASFAFDLWLTFIYVPQPLFPALVMCTKGLLEPFGNYFGGVLGFMSVTWAFVYRFLILINKEHLIYSISGVICMAFSQIFYETPTIVLYSLAAHLPYDFDYTLEAVYAKFPHVRQYMEGHSCAASSFDASPFTKFFLFVGMCQFATTTFINLWLLHAASRCLKNVRTTMSERTAKMHRQLLKSLIFQMTIPFCTLFIPFVSLAFFALVEVENIEFLFKLVFEIGTSHSFLNTLVMVYCIQPYKDAVKTLLCRKSAITPNPSANLSTSRDYQKS</sequence>
<protein>
    <submittedName>
        <fullName evidence="2">Serpentine type 7TM GPCR chemoreceptor srh domain-containing protein</fullName>
    </submittedName>
</protein>